<name>A0ABR2KC79_9EUKA</name>
<dbReference type="EMBL" id="JAPFFF010000005">
    <property type="protein sequence ID" value="KAK8888730.1"/>
    <property type="molecule type" value="Genomic_DNA"/>
</dbReference>
<dbReference type="Proteomes" id="UP001470230">
    <property type="component" value="Unassembled WGS sequence"/>
</dbReference>
<proteinExistence type="predicted"/>
<accession>A0ABR2KC79</accession>
<feature type="region of interest" description="Disordered" evidence="1">
    <location>
        <begin position="65"/>
        <end position="90"/>
    </location>
</feature>
<sequence>MPIQIAIGITTSGHLACGILGRSRPAFEFIGGAALMNSRGVSRCMHITDTNYEDIKYMNFSIREKESSSESNEIENGEKDTKKTYLIYLP</sequence>
<organism evidence="2 3">
    <name type="scientific">Tritrichomonas musculus</name>
    <dbReference type="NCBI Taxonomy" id="1915356"/>
    <lineage>
        <taxon>Eukaryota</taxon>
        <taxon>Metamonada</taxon>
        <taxon>Parabasalia</taxon>
        <taxon>Tritrichomonadida</taxon>
        <taxon>Tritrichomonadidae</taxon>
        <taxon>Tritrichomonas</taxon>
    </lineage>
</organism>
<evidence type="ECO:0000313" key="3">
    <source>
        <dbReference type="Proteomes" id="UP001470230"/>
    </source>
</evidence>
<comment type="caution">
    <text evidence="2">The sequence shown here is derived from an EMBL/GenBank/DDBJ whole genome shotgun (WGS) entry which is preliminary data.</text>
</comment>
<dbReference type="SUPFAM" id="SSF55073">
    <property type="entry name" value="Nucleotide cyclase"/>
    <property type="match status" value="1"/>
</dbReference>
<evidence type="ECO:0000256" key="1">
    <source>
        <dbReference type="SAM" id="MobiDB-lite"/>
    </source>
</evidence>
<dbReference type="Gene3D" id="3.30.70.1230">
    <property type="entry name" value="Nucleotide cyclase"/>
    <property type="match status" value="1"/>
</dbReference>
<dbReference type="InterPro" id="IPR029787">
    <property type="entry name" value="Nucleotide_cyclase"/>
</dbReference>
<protein>
    <submittedName>
        <fullName evidence="2">Uncharacterized protein</fullName>
    </submittedName>
</protein>
<keyword evidence="3" id="KW-1185">Reference proteome</keyword>
<reference evidence="2 3" key="1">
    <citation type="submission" date="2024-04" db="EMBL/GenBank/DDBJ databases">
        <title>Tritrichomonas musculus Genome.</title>
        <authorList>
            <person name="Alves-Ferreira E."/>
            <person name="Grigg M."/>
            <person name="Lorenzi H."/>
            <person name="Galac M."/>
        </authorList>
    </citation>
    <scope>NUCLEOTIDE SEQUENCE [LARGE SCALE GENOMIC DNA]</scope>
    <source>
        <strain evidence="2 3">EAF2021</strain>
    </source>
</reference>
<evidence type="ECO:0000313" key="2">
    <source>
        <dbReference type="EMBL" id="KAK8888730.1"/>
    </source>
</evidence>
<gene>
    <name evidence="2" type="ORF">M9Y10_033464</name>
</gene>